<protein>
    <recommendedName>
        <fullName evidence="3">Peptidase S74 domain-containing protein</fullName>
    </recommendedName>
</protein>
<dbReference type="InterPro" id="IPR030392">
    <property type="entry name" value="S74_ICA"/>
</dbReference>
<gene>
    <name evidence="4" type="ORF">HELGO_WM43868</name>
</gene>
<evidence type="ECO:0000256" key="2">
    <source>
        <dbReference type="SAM" id="SignalP"/>
    </source>
</evidence>
<sequence length="453" mass="49080">MKIKITFFSSFLLLSNLLFAQNVGIGTNSPLEKLDVVGDIYVRGHDIYMSRDNATNTNNDYLSYNDVNSLSLGGGGVFHLHSDQARTGTWQLPSASISARGAYFAGRVGIGTTDPLTLTHISSGTASDAILRLEADTDNNNEDDNPVIEMYQDGGLVGVLLGFFDSGINSGNNFRIGTRHAGTNTLNTFTVNTLTQNIGIGTDDPDQRLELTGGGIQLNGEFGIGFTGDIPNDGVVSGDRAKIYYDNSFLSVNSDFLVFEKTDGNHVAPDGGIIFTMKGSDNVRTPAMTIRGTARVGLQTVTTPTYALELPNNVTVGTGSGRATSWATYSDGRLKEQRKSIPYGLATVLQLRPLQYQHYNSTTDENGLLKIDNSSSVDIGFVAQDLVNLVPEAVYTPSDESKDLWAVDYTRLVPVLTKAIQEQQATIKSLEEKFDAIEAQYNALQEQLNKNNK</sequence>
<keyword evidence="1" id="KW-0175">Coiled coil</keyword>
<dbReference type="PROSITE" id="PS51688">
    <property type="entry name" value="ICA"/>
    <property type="match status" value="1"/>
</dbReference>
<dbReference type="Pfam" id="PF13884">
    <property type="entry name" value="Peptidase_S74"/>
    <property type="match status" value="1"/>
</dbReference>
<dbReference type="AlphaFoldDB" id="A0A6S6TUC0"/>
<feature type="signal peptide" evidence="2">
    <location>
        <begin position="1"/>
        <end position="20"/>
    </location>
</feature>
<feature type="domain" description="Peptidase S74" evidence="3">
    <location>
        <begin position="330"/>
        <end position="434"/>
    </location>
</feature>
<evidence type="ECO:0000256" key="1">
    <source>
        <dbReference type="SAM" id="Coils"/>
    </source>
</evidence>
<evidence type="ECO:0000259" key="3">
    <source>
        <dbReference type="PROSITE" id="PS51688"/>
    </source>
</evidence>
<organism evidence="4">
    <name type="scientific">uncultured Aureispira sp</name>
    <dbReference type="NCBI Taxonomy" id="1331704"/>
    <lineage>
        <taxon>Bacteria</taxon>
        <taxon>Pseudomonadati</taxon>
        <taxon>Bacteroidota</taxon>
        <taxon>Saprospiria</taxon>
        <taxon>Saprospirales</taxon>
        <taxon>Saprospiraceae</taxon>
        <taxon>Aureispira</taxon>
        <taxon>environmental samples</taxon>
    </lineage>
</organism>
<evidence type="ECO:0000313" key="4">
    <source>
        <dbReference type="EMBL" id="CAA6818716.1"/>
    </source>
</evidence>
<feature type="coiled-coil region" evidence="1">
    <location>
        <begin position="413"/>
        <end position="447"/>
    </location>
</feature>
<name>A0A6S6TUC0_9BACT</name>
<feature type="chain" id="PRO_5028012704" description="Peptidase S74 domain-containing protein" evidence="2">
    <location>
        <begin position="21"/>
        <end position="453"/>
    </location>
</feature>
<proteinExistence type="predicted"/>
<keyword evidence="2" id="KW-0732">Signal</keyword>
<reference evidence="4" key="1">
    <citation type="submission" date="2020-01" db="EMBL/GenBank/DDBJ databases">
        <authorList>
            <person name="Meier V. D."/>
            <person name="Meier V D."/>
        </authorList>
    </citation>
    <scope>NUCLEOTIDE SEQUENCE</scope>
    <source>
        <strain evidence="4">HLG_WM_MAG_10</strain>
    </source>
</reference>
<accession>A0A6S6TUC0</accession>
<dbReference type="EMBL" id="CACVAQ010000268">
    <property type="protein sequence ID" value="CAA6818716.1"/>
    <property type="molecule type" value="Genomic_DNA"/>
</dbReference>